<dbReference type="GO" id="GO:0032259">
    <property type="term" value="P:methylation"/>
    <property type="evidence" value="ECO:0007669"/>
    <property type="project" value="UniProtKB-KW"/>
</dbReference>
<evidence type="ECO:0000256" key="1">
    <source>
        <dbReference type="ARBA" id="ARBA00022603"/>
    </source>
</evidence>
<accession>A0A5C2H993</accession>
<gene>
    <name evidence="4" type="primary">yfiC</name>
    <name evidence="4" type="ORF">APAC_1692</name>
</gene>
<organism evidence="4 5">
    <name type="scientific">Malaciobacter pacificus</name>
    <dbReference type="NCBI Taxonomy" id="1080223"/>
    <lineage>
        <taxon>Bacteria</taxon>
        <taxon>Pseudomonadati</taxon>
        <taxon>Campylobacterota</taxon>
        <taxon>Epsilonproteobacteria</taxon>
        <taxon>Campylobacterales</taxon>
        <taxon>Arcobacteraceae</taxon>
        <taxon>Malaciobacter</taxon>
    </lineage>
</organism>
<proteinExistence type="predicted"/>
<dbReference type="OrthoDB" id="5354196at2"/>
<dbReference type="GO" id="GO:0003676">
    <property type="term" value="F:nucleic acid binding"/>
    <property type="evidence" value="ECO:0007669"/>
    <property type="project" value="InterPro"/>
</dbReference>
<reference evidence="4 5" key="1">
    <citation type="submission" date="2019-09" db="EMBL/GenBank/DDBJ databases">
        <title>Complete genome sequencing of four Arcobacter species reveals a diverse suite of mobile elements.</title>
        <authorList>
            <person name="Miller W.G."/>
            <person name="Yee E."/>
            <person name="Bono J.L."/>
        </authorList>
    </citation>
    <scope>NUCLEOTIDE SEQUENCE [LARGE SCALE GENOMIC DNA]</scope>
    <source>
        <strain evidence="4 5">LMG 26638</strain>
    </source>
</reference>
<dbReference type="PROSITE" id="PS00092">
    <property type="entry name" value="N6_MTASE"/>
    <property type="match status" value="1"/>
</dbReference>
<feature type="domain" description="Methyltransferase small" evidence="3">
    <location>
        <begin position="26"/>
        <end position="155"/>
    </location>
</feature>
<keyword evidence="2" id="KW-0949">S-adenosyl-L-methionine</keyword>
<name>A0A5C2H993_9BACT</name>
<dbReference type="KEGG" id="apai:APAC_1692"/>
<keyword evidence="5" id="KW-1185">Reference proteome</keyword>
<dbReference type="PANTHER" id="PTHR47739:SF1">
    <property type="entry name" value="TRNA1(VAL) (ADENINE(37)-N6)-METHYLTRANSFERASE"/>
    <property type="match status" value="1"/>
</dbReference>
<dbReference type="GO" id="GO:0008170">
    <property type="term" value="F:N-methyltransferase activity"/>
    <property type="evidence" value="ECO:0007669"/>
    <property type="project" value="UniProtKB-ARBA"/>
</dbReference>
<dbReference type="InterPro" id="IPR002052">
    <property type="entry name" value="DNA_methylase_N6_adenine_CS"/>
</dbReference>
<dbReference type="InterPro" id="IPR050210">
    <property type="entry name" value="tRNA_Adenine-N(6)_MTase"/>
</dbReference>
<dbReference type="Pfam" id="PF05175">
    <property type="entry name" value="MTS"/>
    <property type="match status" value="1"/>
</dbReference>
<dbReference type="GO" id="GO:0008757">
    <property type="term" value="F:S-adenosylmethionine-dependent methyltransferase activity"/>
    <property type="evidence" value="ECO:0007669"/>
    <property type="project" value="UniProtKB-ARBA"/>
</dbReference>
<dbReference type="EC" id="2.1.1.223" evidence="4"/>
<evidence type="ECO:0000313" key="5">
    <source>
        <dbReference type="Proteomes" id="UP000322726"/>
    </source>
</evidence>
<dbReference type="InterPro" id="IPR007848">
    <property type="entry name" value="Small_mtfrase_dom"/>
</dbReference>
<dbReference type="SUPFAM" id="SSF53335">
    <property type="entry name" value="S-adenosyl-L-methionine-dependent methyltransferases"/>
    <property type="match status" value="1"/>
</dbReference>
<dbReference type="RefSeq" id="WP_130233713.1">
    <property type="nucleotide sequence ID" value="NZ_BMEF01000021.1"/>
</dbReference>
<sequence length="238" mass="27743">MVLYQPMNGYCYNSDTHFLFNFIYENLKKFKNVKGELLDIGSGSGVLGLLVKREYEKINLNQIEIQKEFQFLTSKNSQTNKLDNNLYKGSFLDFEFDKRFDICVSNPPFYHSNVIKSENKSLKIARYNDSMPLESFIKKSSEILNSSGKIFFCYDVKQINEILLYLMKYKFNLEALQFVHPKSSKDATLILVYARKDSKSLTKVLNPLVVFDEEGNFTEKVNEIYEHCGTHSIKAEFE</sequence>
<protein>
    <submittedName>
        <fullName evidence="4">tRNA m6A37 methyltransferase</fullName>
        <ecNumber evidence="4">2.1.1.223</ecNumber>
    </submittedName>
</protein>
<evidence type="ECO:0000256" key="2">
    <source>
        <dbReference type="ARBA" id="ARBA00022691"/>
    </source>
</evidence>
<dbReference type="CDD" id="cd02440">
    <property type="entry name" value="AdoMet_MTases"/>
    <property type="match status" value="1"/>
</dbReference>
<keyword evidence="4" id="KW-0808">Transferase</keyword>
<dbReference type="EMBL" id="CP035928">
    <property type="protein sequence ID" value="QEP34788.1"/>
    <property type="molecule type" value="Genomic_DNA"/>
</dbReference>
<evidence type="ECO:0000259" key="3">
    <source>
        <dbReference type="Pfam" id="PF05175"/>
    </source>
</evidence>
<dbReference type="PANTHER" id="PTHR47739">
    <property type="entry name" value="TRNA1(VAL) (ADENINE(37)-N6)-METHYLTRANSFERASE"/>
    <property type="match status" value="1"/>
</dbReference>
<dbReference type="InterPro" id="IPR029063">
    <property type="entry name" value="SAM-dependent_MTases_sf"/>
</dbReference>
<dbReference type="Gene3D" id="3.40.50.150">
    <property type="entry name" value="Vaccinia Virus protein VP39"/>
    <property type="match status" value="1"/>
</dbReference>
<reference evidence="5" key="2">
    <citation type="submission" date="2019-09" db="EMBL/GenBank/DDBJ databases">
        <title>Complete genome sequencing of four Arcobacter species reveals a diverse suite of mobile elements.</title>
        <authorList>
            <person name="On S.L.W."/>
            <person name="Miller W.G."/>
            <person name="Biggs P."/>
            <person name="Cornelius A."/>
            <person name="Vandamme P."/>
        </authorList>
    </citation>
    <scope>NUCLEOTIDE SEQUENCE [LARGE SCALE GENOMIC DNA]</scope>
    <source>
        <strain evidence="5">LMG 26638</strain>
    </source>
</reference>
<reference evidence="4 5" key="3">
    <citation type="submission" date="2019-09" db="EMBL/GenBank/DDBJ databases">
        <title>Taxonomic note: a critical rebuttal of the proposed division of the genus Arcobacter into six genera, emended descriptions of Arcobacter anaerophilus and the genus Arcobacter, and an assessment of genus-level boundaries for Epsilonproteobacteria using in silico genomic comparator tools.</title>
        <authorList>
            <person name="On S.L.W."/>
            <person name="Miller W.G."/>
            <person name="Biggs P."/>
            <person name="Cornelius A."/>
            <person name="Vandamme P."/>
        </authorList>
    </citation>
    <scope>NUCLEOTIDE SEQUENCE [LARGE SCALE GENOMIC DNA]</scope>
    <source>
        <strain evidence="4 5">LMG 26638</strain>
    </source>
</reference>
<dbReference type="AlphaFoldDB" id="A0A5C2H993"/>
<dbReference type="Proteomes" id="UP000322726">
    <property type="component" value="Chromosome"/>
</dbReference>
<keyword evidence="1 4" id="KW-0489">Methyltransferase</keyword>
<evidence type="ECO:0000313" key="4">
    <source>
        <dbReference type="EMBL" id="QEP34788.1"/>
    </source>
</evidence>